<proteinExistence type="predicted"/>
<reference evidence="2" key="1">
    <citation type="submission" date="2022-08" db="EMBL/GenBank/DDBJ databases">
        <authorList>
            <person name="Vandamme P."/>
            <person name="Hettiarachchi A."/>
            <person name="Peeters C."/>
            <person name="Cnockaert M."/>
            <person name="Carlier A."/>
        </authorList>
    </citation>
    <scope>NUCLEOTIDE SEQUENCE</scope>
    <source>
        <strain evidence="2">LMG 31809</strain>
    </source>
</reference>
<evidence type="ECO:0000313" key="2">
    <source>
        <dbReference type="EMBL" id="MDA5193424.1"/>
    </source>
</evidence>
<accession>A0A9X3TXC0</accession>
<dbReference type="Pfam" id="PF13924">
    <property type="entry name" value="Lipocalin_5"/>
    <property type="match status" value="1"/>
</dbReference>
<dbReference type="InterPro" id="IPR024311">
    <property type="entry name" value="Lipocalin-like"/>
</dbReference>
<comment type="caution">
    <text evidence="2">The sequence shown here is derived from an EMBL/GenBank/DDBJ whole genome shotgun (WGS) entry which is preliminary data.</text>
</comment>
<organism evidence="2 3">
    <name type="scientific">Govanella unica</name>
    <dbReference type="NCBI Taxonomy" id="2975056"/>
    <lineage>
        <taxon>Bacteria</taxon>
        <taxon>Pseudomonadati</taxon>
        <taxon>Pseudomonadota</taxon>
        <taxon>Alphaproteobacteria</taxon>
        <taxon>Emcibacterales</taxon>
        <taxon>Govanellaceae</taxon>
        <taxon>Govanella</taxon>
    </lineage>
</organism>
<keyword evidence="3" id="KW-1185">Reference proteome</keyword>
<gene>
    <name evidence="2" type="ORF">NYP16_05585</name>
</gene>
<dbReference type="AlphaFoldDB" id="A0A9X3TXC0"/>
<evidence type="ECO:0000313" key="3">
    <source>
        <dbReference type="Proteomes" id="UP001141619"/>
    </source>
</evidence>
<name>A0A9X3TXC0_9PROT</name>
<protein>
    <submittedName>
        <fullName evidence="2">Lipocalin-like domain-containing protein</fullName>
    </submittedName>
</protein>
<sequence>MTTADDLLGAWELRSWIVRTPETGEAVYPLGEDARGRIHYAADGYMTASIARPGRAVPMNAEDARRILRNYMHYTGRWSFADNVVTHEVDYAVDPALVGRKLARKVQLSGNHLTLSGEDVSPRDGRHLLHVLEWRRAQT</sequence>
<dbReference type="RefSeq" id="WP_274943127.1">
    <property type="nucleotide sequence ID" value="NZ_JANWOI010000002.1"/>
</dbReference>
<feature type="domain" description="Lipocalin-like" evidence="1">
    <location>
        <begin position="9"/>
        <end position="136"/>
    </location>
</feature>
<dbReference type="EMBL" id="JANWOI010000002">
    <property type="protein sequence ID" value="MDA5193424.1"/>
    <property type="molecule type" value="Genomic_DNA"/>
</dbReference>
<dbReference type="Proteomes" id="UP001141619">
    <property type="component" value="Unassembled WGS sequence"/>
</dbReference>
<evidence type="ECO:0000259" key="1">
    <source>
        <dbReference type="Pfam" id="PF13924"/>
    </source>
</evidence>
<reference evidence="2" key="2">
    <citation type="journal article" date="2023" name="Syst. Appl. Microbiol.">
        <title>Govania unica gen. nov., sp. nov., a rare biosphere bacterium that represents a novel family in the class Alphaproteobacteria.</title>
        <authorList>
            <person name="Vandamme P."/>
            <person name="Peeters C."/>
            <person name="Hettiarachchi A."/>
            <person name="Cnockaert M."/>
            <person name="Carlier A."/>
        </authorList>
    </citation>
    <scope>NUCLEOTIDE SEQUENCE</scope>
    <source>
        <strain evidence="2">LMG 31809</strain>
    </source>
</reference>